<feature type="transmembrane region" description="Helical" evidence="6">
    <location>
        <begin position="391"/>
        <end position="411"/>
    </location>
</feature>
<evidence type="ECO:0000256" key="6">
    <source>
        <dbReference type="SAM" id="Phobius"/>
    </source>
</evidence>
<evidence type="ECO:0000256" key="5">
    <source>
        <dbReference type="ARBA" id="ARBA00023136"/>
    </source>
</evidence>
<protein>
    <submittedName>
        <fullName evidence="7">MFS transporter</fullName>
    </submittedName>
</protein>
<comment type="caution">
    <text evidence="7">The sequence shown here is derived from an EMBL/GenBank/DDBJ whole genome shotgun (WGS) entry which is preliminary data.</text>
</comment>
<feature type="transmembrane region" description="Helical" evidence="6">
    <location>
        <begin position="175"/>
        <end position="192"/>
    </location>
</feature>
<dbReference type="Proteomes" id="UP001168640">
    <property type="component" value="Unassembled WGS sequence"/>
</dbReference>
<evidence type="ECO:0000313" key="7">
    <source>
        <dbReference type="EMBL" id="MDO3720136.1"/>
    </source>
</evidence>
<evidence type="ECO:0000256" key="1">
    <source>
        <dbReference type="ARBA" id="ARBA00004141"/>
    </source>
</evidence>
<feature type="transmembrane region" description="Helical" evidence="6">
    <location>
        <begin position="108"/>
        <end position="130"/>
    </location>
</feature>
<feature type="transmembrane region" description="Helical" evidence="6">
    <location>
        <begin position="364"/>
        <end position="385"/>
    </location>
</feature>
<feature type="transmembrane region" description="Helical" evidence="6">
    <location>
        <begin position="237"/>
        <end position="259"/>
    </location>
</feature>
<dbReference type="Gene3D" id="1.20.1250.20">
    <property type="entry name" value="MFS general substrate transporter like domains"/>
    <property type="match status" value="1"/>
</dbReference>
<dbReference type="RefSeq" id="WP_302908410.1">
    <property type="nucleotide sequence ID" value="NZ_JAUMIS010000001.1"/>
</dbReference>
<evidence type="ECO:0000256" key="2">
    <source>
        <dbReference type="ARBA" id="ARBA00022448"/>
    </source>
</evidence>
<keyword evidence="3 6" id="KW-0812">Transmembrane</keyword>
<keyword evidence="2" id="KW-0813">Transport</keyword>
<dbReference type="InterPro" id="IPR011701">
    <property type="entry name" value="MFS"/>
</dbReference>
<evidence type="ECO:0000256" key="3">
    <source>
        <dbReference type="ARBA" id="ARBA00022692"/>
    </source>
</evidence>
<dbReference type="Pfam" id="PF07690">
    <property type="entry name" value="MFS_1"/>
    <property type="match status" value="1"/>
</dbReference>
<feature type="transmembrane region" description="Helical" evidence="6">
    <location>
        <begin position="151"/>
        <end position="169"/>
    </location>
</feature>
<evidence type="ECO:0000256" key="4">
    <source>
        <dbReference type="ARBA" id="ARBA00022989"/>
    </source>
</evidence>
<dbReference type="PANTHER" id="PTHR12778:SF10">
    <property type="entry name" value="MAJOR FACILITATOR SUPERFAMILY DOMAIN-CONTAINING PROTEIN 3"/>
    <property type="match status" value="1"/>
</dbReference>
<feature type="transmembrane region" description="Helical" evidence="6">
    <location>
        <begin position="302"/>
        <end position="321"/>
    </location>
</feature>
<feature type="transmembrane region" description="Helical" evidence="6">
    <location>
        <begin position="271"/>
        <end position="293"/>
    </location>
</feature>
<organism evidence="7 8">
    <name type="scientific">Marinobacter suaedae</name>
    <dbReference type="NCBI Taxonomy" id="3057675"/>
    <lineage>
        <taxon>Bacteria</taxon>
        <taxon>Pseudomonadati</taxon>
        <taxon>Pseudomonadota</taxon>
        <taxon>Gammaproteobacteria</taxon>
        <taxon>Pseudomonadales</taxon>
        <taxon>Marinobacteraceae</taxon>
        <taxon>Marinobacter</taxon>
    </lineage>
</organism>
<gene>
    <name evidence="7" type="ORF">QVZ43_00275</name>
</gene>
<keyword evidence="8" id="KW-1185">Reference proteome</keyword>
<dbReference type="EMBL" id="JAUMIS010000001">
    <property type="protein sequence ID" value="MDO3720136.1"/>
    <property type="molecule type" value="Genomic_DNA"/>
</dbReference>
<dbReference type="SUPFAM" id="SSF103473">
    <property type="entry name" value="MFS general substrate transporter"/>
    <property type="match status" value="1"/>
</dbReference>
<feature type="transmembrane region" description="Helical" evidence="6">
    <location>
        <begin position="42"/>
        <end position="61"/>
    </location>
</feature>
<proteinExistence type="predicted"/>
<sequence length="426" mass="45354">MDRPHSAYPLPTTLATLSALYLAQGLPSGLFAHALPVFWREAGVSLAWIGALKLLALPWVLKALWAPKIDQSLQRGIPPARWLTRLQLPAAMLLFALGWIGLAPGGSTLALVTALVLAVNLLMATQDIVTDGLSVRWIPARWRGHVNTVQVAGYKVGMLAGGALLLMLAQHMPHVAAIGIPAGLLVVLYLLVRTYAPMRAPLAEEAIDPNHVRATGEESHQPFREGLIGFLKRPGMAFWVAILASYKIADAMGSGMIRPMLTDGGWTSGDIGTFTLITTVAGLLGAALGGWLYQKLGSRRSLIYAGLAQASTMAAWALVALKGSDPTLVYGIGVLEQLADGCSTVALFAVMMSLCRKDWAGTDFTLQASIQVVTAGLFGLVGGVIAQVTSYAFMLLFAGGLGILVLLVFALRTRKHHNHLFRGQPT</sequence>
<name>A0ABT8VVW7_9GAMM</name>
<dbReference type="PANTHER" id="PTHR12778">
    <property type="entry name" value="SOLUTE CARRIER FAMILY 33 ACETYL-COA TRANSPORTER -RELATED"/>
    <property type="match status" value="1"/>
</dbReference>
<keyword evidence="4 6" id="KW-1133">Transmembrane helix</keyword>
<comment type="subcellular location">
    <subcellularLocation>
        <location evidence="1">Membrane</location>
        <topology evidence="1">Multi-pass membrane protein</topology>
    </subcellularLocation>
</comment>
<dbReference type="InterPro" id="IPR036259">
    <property type="entry name" value="MFS_trans_sf"/>
</dbReference>
<accession>A0ABT8VVW7</accession>
<feature type="transmembrane region" description="Helical" evidence="6">
    <location>
        <begin position="327"/>
        <end position="352"/>
    </location>
</feature>
<keyword evidence="5 6" id="KW-0472">Membrane</keyword>
<dbReference type="InterPro" id="IPR004752">
    <property type="entry name" value="AmpG_permease/AT-1"/>
</dbReference>
<evidence type="ECO:0000313" key="8">
    <source>
        <dbReference type="Proteomes" id="UP001168640"/>
    </source>
</evidence>
<reference evidence="7" key="1">
    <citation type="submission" date="2023-07" db="EMBL/GenBank/DDBJ databases">
        <title>Marinobacter sp. chi1 genome sequencing and assembly.</title>
        <authorList>
            <person name="Park S."/>
        </authorList>
    </citation>
    <scope>NUCLEOTIDE SEQUENCE</scope>
    <source>
        <strain evidence="7">Chi1</strain>
    </source>
</reference>